<dbReference type="Proteomes" id="UP000315827">
    <property type="component" value="Unassembled WGS sequence"/>
</dbReference>
<evidence type="ECO:0000313" key="2">
    <source>
        <dbReference type="EMBL" id="TWV63673.1"/>
    </source>
</evidence>
<dbReference type="AlphaFoldDB" id="A0A5C6KLI1"/>
<feature type="transmembrane region" description="Helical" evidence="1">
    <location>
        <begin position="176"/>
        <end position="193"/>
    </location>
</feature>
<feature type="transmembrane region" description="Helical" evidence="1">
    <location>
        <begin position="236"/>
        <end position="253"/>
    </location>
</feature>
<feature type="transmembrane region" description="Helical" evidence="1">
    <location>
        <begin position="199"/>
        <end position="215"/>
    </location>
</feature>
<keyword evidence="1" id="KW-0812">Transmembrane</keyword>
<proteinExistence type="predicted"/>
<evidence type="ECO:0000313" key="3">
    <source>
        <dbReference type="Proteomes" id="UP000315827"/>
    </source>
</evidence>
<feature type="transmembrane region" description="Helical" evidence="1">
    <location>
        <begin position="362"/>
        <end position="387"/>
    </location>
</feature>
<dbReference type="NCBIfam" id="TIGR04370">
    <property type="entry name" value="glyco_rpt_poly"/>
    <property type="match status" value="1"/>
</dbReference>
<feature type="transmembrane region" description="Helical" evidence="1">
    <location>
        <begin position="57"/>
        <end position="80"/>
    </location>
</feature>
<feature type="transmembrane region" description="Helical" evidence="1">
    <location>
        <begin position="399"/>
        <end position="417"/>
    </location>
</feature>
<feature type="transmembrane region" description="Helical" evidence="1">
    <location>
        <begin position="423"/>
        <end position="440"/>
    </location>
</feature>
<organism evidence="2 3">
    <name type="scientific">Parabacteroides distasonis</name>
    <dbReference type="NCBI Taxonomy" id="823"/>
    <lineage>
        <taxon>Bacteria</taxon>
        <taxon>Pseudomonadati</taxon>
        <taxon>Bacteroidota</taxon>
        <taxon>Bacteroidia</taxon>
        <taxon>Bacteroidales</taxon>
        <taxon>Tannerellaceae</taxon>
        <taxon>Parabacteroides</taxon>
    </lineage>
</organism>
<name>A0A5C6KLI1_PARDI</name>
<reference evidence="2 3" key="1">
    <citation type="submission" date="2019-07" db="EMBL/GenBank/DDBJ databases">
        <title>Genome sequencing of Parabacteroides distasonis iSURF_7.</title>
        <authorList>
            <person name="Degefu H.N."/>
            <person name="Ruoff K.L."/>
            <person name="Price C.E."/>
            <person name="Valls R.A."/>
            <person name="O'Toole G.A."/>
        </authorList>
    </citation>
    <scope>NUCLEOTIDE SEQUENCE [LARGE SCALE GENOMIC DNA]</scope>
    <source>
        <strain evidence="2 3">CFPLTA003_1B</strain>
    </source>
</reference>
<sequence>MLIFVIVFFLIFLVGINKICCKDNISRLCVNIHTIWWSLLVVISLLNMFSMKDVSSFTYFLICSYYISFNIGFLMANYVFGSKVYALCNPTKNLDYYLRSRVFNIALMLFAIFSIYLVYRFLDVILISTFAEAHLLSIDYELYGSPLAMIIFNNATVPLSYFSMVLFAFLYLKRNFSLVFLCLFFYITLVFLVGFDKGTILMFVLQFVLICLLLYKVDMSYIVGCYSMNKRQITKSVIFVMILIMITGVLSSLRKTDRIDIVLLSLYDSLCDFLEEIVVYLVGPFRALDYAVNSDYFLDKLGGCYFGEATFLGFNKLLDWIFSLVGIDYNSSYELVGNTLQETSVDINSSATSFNFAFSSILYYYLDFKVLGVITIPFCLGIVLRILINKFHRYPSIPAFALFVYLLTICLTGFFTWDLSKPGSAAYCLYLLFFHYSFVFKRVYT</sequence>
<accession>A0A5C6KLI1</accession>
<keyword evidence="1" id="KW-1133">Transmembrane helix</keyword>
<dbReference type="RefSeq" id="WP_146375143.1">
    <property type="nucleotide sequence ID" value="NZ_VOHW01000002.1"/>
</dbReference>
<feature type="transmembrane region" description="Helical" evidence="1">
    <location>
        <begin position="31"/>
        <end position="50"/>
    </location>
</feature>
<gene>
    <name evidence="2" type="ORF">FSA05_05950</name>
</gene>
<keyword evidence="1" id="KW-0472">Membrane</keyword>
<dbReference type="EMBL" id="VOHW01000002">
    <property type="protein sequence ID" value="TWV63673.1"/>
    <property type="molecule type" value="Genomic_DNA"/>
</dbReference>
<protein>
    <submittedName>
        <fullName evidence="2">Oligosaccharide repeat unit polymerase</fullName>
    </submittedName>
</protein>
<feature type="transmembrane region" description="Helical" evidence="1">
    <location>
        <begin position="100"/>
        <end position="119"/>
    </location>
</feature>
<comment type="caution">
    <text evidence="2">The sequence shown here is derived from an EMBL/GenBank/DDBJ whole genome shotgun (WGS) entry which is preliminary data.</text>
</comment>
<evidence type="ECO:0000256" key="1">
    <source>
        <dbReference type="SAM" id="Phobius"/>
    </source>
</evidence>
<feature type="transmembrane region" description="Helical" evidence="1">
    <location>
        <begin position="149"/>
        <end position="169"/>
    </location>
</feature>